<feature type="region of interest" description="Disordered" evidence="1">
    <location>
        <begin position="310"/>
        <end position="341"/>
    </location>
</feature>
<dbReference type="PIRSF" id="PIRSF015268">
    <property type="entry name" value="Virulence_RhuM"/>
    <property type="match status" value="1"/>
</dbReference>
<proteinExistence type="predicted"/>
<evidence type="ECO:0000313" key="3">
    <source>
        <dbReference type="Proteomes" id="UP000694660"/>
    </source>
</evidence>
<dbReference type="Pfam" id="PF13310">
    <property type="entry name" value="Virulence_RhuM"/>
    <property type="match status" value="1"/>
</dbReference>
<dbReference type="RefSeq" id="WP_214361061.1">
    <property type="nucleotide sequence ID" value="NZ_JAEKFT010000008.1"/>
</dbReference>
<evidence type="ECO:0000313" key="2">
    <source>
        <dbReference type="EMBL" id="MBT0961301.1"/>
    </source>
</evidence>
<dbReference type="AlphaFoldDB" id="A0A944HCL5"/>
<gene>
    <name evidence="2" type="ORF">I8J34_08940</name>
</gene>
<organism evidence="2 3">
    <name type="scientific">Denitromonas iodatirespirans</name>
    <dbReference type="NCBI Taxonomy" id="2795389"/>
    <lineage>
        <taxon>Bacteria</taxon>
        <taxon>Pseudomonadati</taxon>
        <taxon>Pseudomonadota</taxon>
        <taxon>Betaproteobacteria</taxon>
        <taxon>Rhodocyclales</taxon>
        <taxon>Zoogloeaceae</taxon>
        <taxon>Denitromonas</taxon>
    </lineage>
</organism>
<dbReference type="PANTHER" id="PTHR35810:SF1">
    <property type="entry name" value="CYTOPLASMIC PROTEIN"/>
    <property type="match status" value="1"/>
</dbReference>
<keyword evidence="3" id="KW-1185">Reference proteome</keyword>
<dbReference type="Proteomes" id="UP000694660">
    <property type="component" value="Unassembled WGS sequence"/>
</dbReference>
<dbReference type="InterPro" id="IPR011204">
    <property type="entry name" value="Virulence_RhuM-like"/>
</dbReference>
<dbReference type="EMBL" id="JAEKFT010000008">
    <property type="protein sequence ID" value="MBT0961301.1"/>
    <property type="molecule type" value="Genomic_DNA"/>
</dbReference>
<name>A0A944HCL5_DENI1</name>
<reference evidence="3" key="1">
    <citation type="journal article" date="2022" name="ISME J.">
        <title>Genetic and phylogenetic analysis of dissimilatory iodate-reducing bacteria identifies potential niches across the world's oceans.</title>
        <authorList>
            <person name="Reyes-Umana V."/>
            <person name="Henning Z."/>
            <person name="Lee K."/>
            <person name="Barnum T.P."/>
            <person name="Coates J.D."/>
        </authorList>
    </citation>
    <scope>NUCLEOTIDE SEQUENCE [LARGE SCALE GENOMIC DNA]</scope>
    <source>
        <strain evidence="3">IR12</strain>
    </source>
</reference>
<comment type="caution">
    <text evidence="2">The sequence shown here is derived from an EMBL/GenBank/DDBJ whole genome shotgun (WGS) entry which is preliminary data.</text>
</comment>
<evidence type="ECO:0000256" key="1">
    <source>
        <dbReference type="SAM" id="MobiDB-lite"/>
    </source>
</evidence>
<accession>A0A944HCL5</accession>
<dbReference type="PANTHER" id="PTHR35810">
    <property type="entry name" value="CYTOPLASMIC PROTEIN-RELATED"/>
    <property type="match status" value="1"/>
</dbReference>
<protein>
    <submittedName>
        <fullName evidence="2">Virulence RhuM family protein</fullName>
    </submittedName>
</protein>
<feature type="compositionally biased region" description="Basic and acidic residues" evidence="1">
    <location>
        <begin position="310"/>
        <end position="331"/>
    </location>
</feature>
<feature type="compositionally biased region" description="Basic residues" evidence="1">
    <location>
        <begin position="332"/>
        <end position="341"/>
    </location>
</feature>
<sequence length="341" mass="39579">MSELILYTTEDGRSQIKLRAEQQTVWLTQLEMAELFDATKQNISLHLRNIFQDGELDPAATVKESLTVQTEGAREVRRTVALYNLDAILAVGYRVRSPRGVQFRRWASTVLKEYLLKGFVMDDERLKNPDGRPDYFDEMLARIRDIRASEKRFYQKVRDLFALSVDYDKTDQATQTFFATVQNLLLYAVTEQTAAELIMARANPDDRHFGLLHWQGTKVRKQDILIAKNYLTEDEIDTLNRLVVIFLETAELRTKRREEIHMSFWRQNVDQIIGSNGFPVLTHAGKISHAQMERSTSALYLDFDQRRKKEEAREADAQDDAELKALEDTLKKRPGKPHSHD</sequence>